<feature type="compositionally biased region" description="Low complexity" evidence="6">
    <location>
        <begin position="684"/>
        <end position="696"/>
    </location>
</feature>
<dbReference type="InterPro" id="IPR000198">
    <property type="entry name" value="RhoGAP_dom"/>
</dbReference>
<dbReference type="PROSITE" id="PS00478">
    <property type="entry name" value="LIM_DOMAIN_1"/>
    <property type="match status" value="2"/>
</dbReference>
<dbReference type="FunFam" id="1.10.555.10:FF:000043">
    <property type="entry name" value="Rho GTPase activator Rga"/>
    <property type="match status" value="1"/>
</dbReference>
<keyword evidence="11" id="KW-1185">Reference proteome</keyword>
<feature type="coiled-coil region" evidence="5">
    <location>
        <begin position="468"/>
        <end position="495"/>
    </location>
</feature>
<reference evidence="10 11" key="1">
    <citation type="submission" date="2020-12" db="EMBL/GenBank/DDBJ databases">
        <title>Metabolic potential, ecology and presence of endohyphal bacteria is reflected in genomic diversity of Mucoromycotina.</title>
        <authorList>
            <person name="Muszewska A."/>
            <person name="Okrasinska A."/>
            <person name="Steczkiewicz K."/>
            <person name="Drgas O."/>
            <person name="Orlowska M."/>
            <person name="Perlinska-Lenart U."/>
            <person name="Aleksandrzak-Piekarczyk T."/>
            <person name="Szatraj K."/>
            <person name="Zielenkiewicz U."/>
            <person name="Pilsyk S."/>
            <person name="Malc E."/>
            <person name="Mieczkowski P."/>
            <person name="Kruszewska J.S."/>
            <person name="Biernat P."/>
            <person name="Pawlowska J."/>
        </authorList>
    </citation>
    <scope>NUCLEOTIDE SEQUENCE [LARGE SCALE GENOMIC DNA]</scope>
    <source>
        <strain evidence="10 11">CBS 142.35</strain>
    </source>
</reference>
<dbReference type="InterPro" id="IPR008936">
    <property type="entry name" value="Rho_GTPase_activation_prot"/>
</dbReference>
<dbReference type="InterPro" id="IPR050729">
    <property type="entry name" value="Rho-GAP"/>
</dbReference>
<evidence type="ECO:0000313" key="11">
    <source>
        <dbReference type="Proteomes" id="UP000646827"/>
    </source>
</evidence>
<dbReference type="Pfam" id="PF00130">
    <property type="entry name" value="C1_1"/>
    <property type="match status" value="1"/>
</dbReference>
<evidence type="ECO:0008006" key="12">
    <source>
        <dbReference type="Google" id="ProtNLM"/>
    </source>
</evidence>
<name>A0A8H7S4S6_9FUNG</name>
<keyword evidence="1" id="KW-0343">GTPase activation</keyword>
<dbReference type="GO" id="GO:0046872">
    <property type="term" value="F:metal ion binding"/>
    <property type="evidence" value="ECO:0007669"/>
    <property type="project" value="UniProtKB-KW"/>
</dbReference>
<evidence type="ECO:0000259" key="8">
    <source>
        <dbReference type="PROSITE" id="PS50081"/>
    </source>
</evidence>
<dbReference type="EMBL" id="JAEPRB010000058">
    <property type="protein sequence ID" value="KAG2223559.1"/>
    <property type="molecule type" value="Genomic_DNA"/>
</dbReference>
<dbReference type="GO" id="GO:0005737">
    <property type="term" value="C:cytoplasm"/>
    <property type="evidence" value="ECO:0007669"/>
    <property type="project" value="TreeGrafter"/>
</dbReference>
<dbReference type="InterPro" id="IPR002219">
    <property type="entry name" value="PKC_DAG/PE"/>
</dbReference>
<feature type="region of interest" description="Disordered" evidence="6">
    <location>
        <begin position="185"/>
        <end position="298"/>
    </location>
</feature>
<dbReference type="InterPro" id="IPR001781">
    <property type="entry name" value="Znf_LIM"/>
</dbReference>
<dbReference type="SMART" id="SM00109">
    <property type="entry name" value="C1"/>
    <property type="match status" value="1"/>
</dbReference>
<feature type="compositionally biased region" description="Low complexity" evidence="6">
    <location>
        <begin position="784"/>
        <end position="794"/>
    </location>
</feature>
<dbReference type="Proteomes" id="UP000646827">
    <property type="component" value="Unassembled WGS sequence"/>
</dbReference>
<dbReference type="SUPFAM" id="SSF48350">
    <property type="entry name" value="GTPase activation domain, GAP"/>
    <property type="match status" value="1"/>
</dbReference>
<evidence type="ECO:0000256" key="3">
    <source>
        <dbReference type="ARBA" id="ARBA00022833"/>
    </source>
</evidence>
<sequence>MATMNEQQPPSCIGCKNFIEEGSVIAFGDALFHLDCFTCAKCTLPVDCNSKLLLLTDGRPVCENCSYVCTVCKHSIRDEAVMTGDEAYHANCFKCVLCKNKIDDLVFTQTSKGIYCTSCHEQRKADRQRRREDREKRNNKSKSPTSPNKMSPPLSTPMSKAASRASRLLDADLASDYMKLQQALARPNGTNNDNNQPEVRSSSSSTTCPTSLDCPPTPTRSRSSSVDASFSAGKSNTIRSMPSSRKSPTTPPRSSSSRGNSPATLTTTNSNNNSYNNRKRLSSIPSANSSTDSLPQITPSASSNNIYLLDDGSISKGNLSVDNHGPLPNVPSLNLTFFDNDSSDLLNLTKSLGAGLATSTSSPLISSTSHSHSHSQQQKKSAKQGTKSSAVSKLTKATELLTSSLRHSPSSHNLSKNNSIPLSSSSSSSTTTWTDFPQPPTSIVKPSDSLLSLSSFDSDPIPTDRASVEKLRAELKAANSKIVELSNNLNNIKASIIILCDASKQALNEFTDAKDDMSKEAAIRQQHEYTIMHLRQHITNLKQENSSTIKYAPLSNEEIDRVARVRVELERTCKELKGYRDTLAGEIANLAEKHGQAGLAAERSIDEHHKALLREIKSLWLERDSLKEESEKLTRVRDEVINEMVILNTQNAELNSMNNDLSRRVTAREREAAAVMAGTSFLNPTSSTSTELPSPSMQRKSSETSMDIPSVASRDSFNGTQAPKLFKMKKSPFNRFGGGNMKSSKTDPALSTSAESNNGPYNLSNASISSQSLFDYSRREVRQGSKQSQSSVQGAHSFQPTPFLRPVKCSVCYEKMWGLSEYRCQGCGMASHGKCLSHVPSMCFASTASSLELASPMDMDSPKALSMFGTDLITQSQQEGRDVPLIVERCIEAVENRAMDYEGVYRKSGGAAQMRSIQVAFDQGNYIDLNDEDEINDICAVTSVLKHYFRQLPNPLLTYEQYMNFLNTVSLPLGPEKTDKYIELLSQLPKANYDTLKMLMEHLQRVSQHSKQNLMTIKNLSLVFAPTLMRDRDSTRDFTDMSYTNATMEYLITYAHEIFIDEGQ</sequence>
<feature type="compositionally biased region" description="Low complexity" evidence="6">
    <location>
        <begin position="358"/>
        <end position="389"/>
    </location>
</feature>
<dbReference type="SUPFAM" id="SSF57889">
    <property type="entry name" value="Cysteine-rich domain"/>
    <property type="match status" value="1"/>
</dbReference>
<feature type="compositionally biased region" description="Low complexity" evidence="6">
    <location>
        <begin position="201"/>
        <end position="276"/>
    </location>
</feature>
<evidence type="ECO:0000256" key="4">
    <source>
        <dbReference type="PROSITE-ProRule" id="PRU00125"/>
    </source>
</evidence>
<organism evidence="10 11">
    <name type="scientific">Circinella minor</name>
    <dbReference type="NCBI Taxonomy" id="1195481"/>
    <lineage>
        <taxon>Eukaryota</taxon>
        <taxon>Fungi</taxon>
        <taxon>Fungi incertae sedis</taxon>
        <taxon>Mucoromycota</taxon>
        <taxon>Mucoromycotina</taxon>
        <taxon>Mucoromycetes</taxon>
        <taxon>Mucorales</taxon>
        <taxon>Lichtheimiaceae</taxon>
        <taxon>Circinella</taxon>
    </lineage>
</organism>
<dbReference type="PROSITE" id="PS50238">
    <property type="entry name" value="RHOGAP"/>
    <property type="match status" value="1"/>
</dbReference>
<feature type="compositionally biased region" description="Polar residues" evidence="6">
    <location>
        <begin position="283"/>
        <end position="298"/>
    </location>
</feature>
<dbReference type="PROSITE" id="PS50023">
    <property type="entry name" value="LIM_DOMAIN_2"/>
    <property type="match status" value="2"/>
</dbReference>
<feature type="compositionally biased region" description="Basic and acidic residues" evidence="6">
    <location>
        <begin position="126"/>
        <end position="138"/>
    </location>
</feature>
<dbReference type="AlphaFoldDB" id="A0A8H7S4S6"/>
<evidence type="ECO:0000313" key="10">
    <source>
        <dbReference type="EMBL" id="KAG2223559.1"/>
    </source>
</evidence>
<keyword evidence="4" id="KW-0440">LIM domain</keyword>
<feature type="compositionally biased region" description="Low complexity" evidence="6">
    <location>
        <begin position="423"/>
        <end position="432"/>
    </location>
</feature>
<dbReference type="PROSITE" id="PS00479">
    <property type="entry name" value="ZF_DAG_PE_1"/>
    <property type="match status" value="1"/>
</dbReference>
<dbReference type="Pfam" id="PF00412">
    <property type="entry name" value="LIM"/>
    <property type="match status" value="2"/>
</dbReference>
<dbReference type="SMART" id="SM00132">
    <property type="entry name" value="LIM"/>
    <property type="match status" value="2"/>
</dbReference>
<dbReference type="Pfam" id="PF00620">
    <property type="entry name" value="RhoGAP"/>
    <property type="match status" value="1"/>
</dbReference>
<keyword evidence="3 4" id="KW-0862">Zinc</keyword>
<dbReference type="Gene3D" id="2.10.110.10">
    <property type="entry name" value="Cysteine Rich Protein"/>
    <property type="match status" value="2"/>
</dbReference>
<keyword evidence="2 4" id="KW-0479">Metal-binding</keyword>
<feature type="domain" description="Phorbol-ester/DAG-type" evidence="8">
    <location>
        <begin position="795"/>
        <end position="843"/>
    </location>
</feature>
<feature type="domain" description="Rho-GAP" evidence="9">
    <location>
        <begin position="870"/>
        <end position="1059"/>
    </location>
</feature>
<dbReference type="GO" id="GO:0005096">
    <property type="term" value="F:GTPase activator activity"/>
    <property type="evidence" value="ECO:0007669"/>
    <property type="project" value="UniProtKB-KW"/>
</dbReference>
<feature type="domain" description="LIM zinc-binding" evidence="7">
    <location>
        <begin position="10"/>
        <end position="66"/>
    </location>
</feature>
<dbReference type="InterPro" id="IPR046349">
    <property type="entry name" value="C1-like_sf"/>
</dbReference>
<evidence type="ECO:0000256" key="1">
    <source>
        <dbReference type="ARBA" id="ARBA00022468"/>
    </source>
</evidence>
<feature type="compositionally biased region" description="Polar residues" evidence="6">
    <location>
        <begin position="697"/>
        <end position="721"/>
    </location>
</feature>
<dbReference type="PANTHER" id="PTHR23176">
    <property type="entry name" value="RHO/RAC/CDC GTPASE-ACTIVATING PROTEIN"/>
    <property type="match status" value="1"/>
</dbReference>
<feature type="domain" description="LIM zinc-binding" evidence="7">
    <location>
        <begin position="67"/>
        <end position="126"/>
    </location>
</feature>
<dbReference type="Gene3D" id="1.10.555.10">
    <property type="entry name" value="Rho GTPase activation protein"/>
    <property type="match status" value="1"/>
</dbReference>
<evidence type="ECO:0000256" key="2">
    <source>
        <dbReference type="ARBA" id="ARBA00022723"/>
    </source>
</evidence>
<dbReference type="SMART" id="SM00324">
    <property type="entry name" value="RhoGAP"/>
    <property type="match status" value="1"/>
</dbReference>
<feature type="region of interest" description="Disordered" evidence="6">
    <location>
        <begin position="126"/>
        <end position="165"/>
    </location>
</feature>
<feature type="compositionally biased region" description="Polar residues" evidence="6">
    <location>
        <begin position="188"/>
        <end position="200"/>
    </location>
</feature>
<feature type="region of interest" description="Disordered" evidence="6">
    <location>
        <begin position="778"/>
        <end position="797"/>
    </location>
</feature>
<dbReference type="CDD" id="cd00159">
    <property type="entry name" value="RhoGAP"/>
    <property type="match status" value="1"/>
</dbReference>
<dbReference type="OrthoDB" id="79452at2759"/>
<evidence type="ECO:0000259" key="9">
    <source>
        <dbReference type="PROSITE" id="PS50238"/>
    </source>
</evidence>
<accession>A0A8H7S4S6</accession>
<dbReference type="PROSITE" id="PS50081">
    <property type="entry name" value="ZF_DAG_PE_2"/>
    <property type="match status" value="1"/>
</dbReference>
<feature type="compositionally biased region" description="Polar residues" evidence="6">
    <location>
        <begin position="400"/>
        <end position="422"/>
    </location>
</feature>
<evidence type="ECO:0000259" key="7">
    <source>
        <dbReference type="PROSITE" id="PS50023"/>
    </source>
</evidence>
<feature type="compositionally biased region" description="Polar residues" evidence="6">
    <location>
        <begin position="749"/>
        <end position="764"/>
    </location>
</feature>
<keyword evidence="5" id="KW-0175">Coiled coil</keyword>
<dbReference type="PANTHER" id="PTHR23176:SF128">
    <property type="entry name" value="RHO GTPASE-ACTIVATING PROTEIN RGD1"/>
    <property type="match status" value="1"/>
</dbReference>
<dbReference type="GO" id="GO:0007165">
    <property type="term" value="P:signal transduction"/>
    <property type="evidence" value="ECO:0007669"/>
    <property type="project" value="InterPro"/>
</dbReference>
<dbReference type="CDD" id="cd09395">
    <property type="entry name" value="LIM2_Rga"/>
    <property type="match status" value="1"/>
</dbReference>
<proteinExistence type="predicted"/>
<evidence type="ECO:0000256" key="5">
    <source>
        <dbReference type="SAM" id="Coils"/>
    </source>
</evidence>
<evidence type="ECO:0000256" key="6">
    <source>
        <dbReference type="SAM" id="MobiDB-lite"/>
    </source>
</evidence>
<protein>
    <recommendedName>
        <fullName evidence="12">Signal transducer</fullName>
    </recommendedName>
</protein>
<comment type="caution">
    <text evidence="10">The sequence shown here is derived from an EMBL/GenBank/DDBJ whole genome shotgun (WGS) entry which is preliminary data.</text>
</comment>
<dbReference type="Gene3D" id="3.30.60.20">
    <property type="match status" value="1"/>
</dbReference>
<feature type="region of interest" description="Disordered" evidence="6">
    <location>
        <begin position="679"/>
        <end position="764"/>
    </location>
</feature>
<feature type="region of interest" description="Disordered" evidence="6">
    <location>
        <begin position="357"/>
        <end position="441"/>
    </location>
</feature>
<gene>
    <name evidence="10" type="ORF">INT45_001641</name>
</gene>